<dbReference type="GO" id="GO:0005739">
    <property type="term" value="C:mitochondrion"/>
    <property type="evidence" value="ECO:0007669"/>
    <property type="project" value="TreeGrafter"/>
</dbReference>
<protein>
    <submittedName>
        <fullName evidence="1">AA_TRNA_LIGASE_II domain-containing protein</fullName>
    </submittedName>
</protein>
<accession>A0A699YS41</accession>
<feature type="non-terminal residue" evidence="1">
    <location>
        <position position="1"/>
    </location>
</feature>
<comment type="caution">
    <text evidence="1">The sequence shown here is derived from an EMBL/GenBank/DDBJ whole genome shotgun (WGS) entry which is preliminary data.</text>
</comment>
<feature type="non-terminal residue" evidence="1">
    <location>
        <position position="118"/>
    </location>
</feature>
<evidence type="ECO:0000313" key="1">
    <source>
        <dbReference type="EMBL" id="GFH13037.1"/>
    </source>
</evidence>
<dbReference type="PANTHER" id="PTHR10745:SF0">
    <property type="entry name" value="GLYCINE--TRNA LIGASE"/>
    <property type="match status" value="1"/>
</dbReference>
<dbReference type="EMBL" id="BLLF01000567">
    <property type="protein sequence ID" value="GFH13037.1"/>
    <property type="molecule type" value="Genomic_DNA"/>
</dbReference>
<name>A0A699YS41_HAELA</name>
<dbReference type="AlphaFoldDB" id="A0A699YS41"/>
<dbReference type="GO" id="GO:0004820">
    <property type="term" value="F:glycine-tRNA ligase activity"/>
    <property type="evidence" value="ECO:0007669"/>
    <property type="project" value="TreeGrafter"/>
</dbReference>
<dbReference type="PANTHER" id="PTHR10745">
    <property type="entry name" value="GLYCYL-TRNA SYNTHETASE/DNA POLYMERASE SUBUNIT GAMMA-2"/>
    <property type="match status" value="1"/>
</dbReference>
<dbReference type="Proteomes" id="UP000485058">
    <property type="component" value="Unassembled WGS sequence"/>
</dbReference>
<dbReference type="Gene3D" id="3.30.930.10">
    <property type="entry name" value="Bira Bifunctional Protein, Domain 2"/>
    <property type="match status" value="1"/>
</dbReference>
<evidence type="ECO:0000313" key="2">
    <source>
        <dbReference type="Proteomes" id="UP000485058"/>
    </source>
</evidence>
<keyword evidence="1" id="KW-0436">Ligase</keyword>
<proteinExistence type="predicted"/>
<organism evidence="1 2">
    <name type="scientific">Haematococcus lacustris</name>
    <name type="common">Green alga</name>
    <name type="synonym">Haematococcus pluvialis</name>
    <dbReference type="NCBI Taxonomy" id="44745"/>
    <lineage>
        <taxon>Eukaryota</taxon>
        <taxon>Viridiplantae</taxon>
        <taxon>Chlorophyta</taxon>
        <taxon>core chlorophytes</taxon>
        <taxon>Chlorophyceae</taxon>
        <taxon>CS clade</taxon>
        <taxon>Chlamydomonadales</taxon>
        <taxon>Haematococcaceae</taxon>
        <taxon>Haematococcus</taxon>
    </lineage>
</organism>
<reference evidence="1 2" key="1">
    <citation type="submission" date="2020-02" db="EMBL/GenBank/DDBJ databases">
        <title>Draft genome sequence of Haematococcus lacustris strain NIES-144.</title>
        <authorList>
            <person name="Morimoto D."/>
            <person name="Nakagawa S."/>
            <person name="Yoshida T."/>
            <person name="Sawayama S."/>
        </authorList>
    </citation>
    <scope>NUCLEOTIDE SEQUENCE [LARGE SCALE GENOMIC DNA]</scope>
    <source>
        <strain evidence="1 2">NIES-144</strain>
    </source>
</reference>
<keyword evidence="2" id="KW-1185">Reference proteome</keyword>
<gene>
    <name evidence="1" type="ORF">HaLaN_08838</name>
</gene>
<dbReference type="SUPFAM" id="SSF55681">
    <property type="entry name" value="Class II aaRS and biotin synthetases"/>
    <property type="match status" value="1"/>
</dbReference>
<dbReference type="GO" id="GO:0070150">
    <property type="term" value="P:mitochondrial glycyl-tRNA aminoacylation"/>
    <property type="evidence" value="ECO:0007669"/>
    <property type="project" value="TreeGrafter"/>
</dbReference>
<dbReference type="InterPro" id="IPR027031">
    <property type="entry name" value="Gly-tRNA_synthase/POLG2"/>
</dbReference>
<sequence length="118" mass="12943">VAGFYDYGPPGCAIKQNMTQAWRNHFVLEEGMLEVECPAVTPEIVLKASGHVDRFTDFMVRDVKTGECYRADHLLEAALEALLDNVKEPPSPEAAKEARDVLASVGELKQDQLGAALK</sequence>
<dbReference type="InterPro" id="IPR045864">
    <property type="entry name" value="aa-tRNA-synth_II/BPL/LPL"/>
</dbReference>